<dbReference type="NCBIfam" id="TIGR04514">
    <property type="entry name" value="GWxTD_dom"/>
    <property type="match status" value="1"/>
</dbReference>
<evidence type="ECO:0000313" key="3">
    <source>
        <dbReference type="Proteomes" id="UP000198724"/>
    </source>
</evidence>
<reference evidence="3" key="1">
    <citation type="submission" date="2016-10" db="EMBL/GenBank/DDBJ databases">
        <authorList>
            <person name="Varghese N."/>
            <person name="Submissions S."/>
        </authorList>
    </citation>
    <scope>NUCLEOTIDE SEQUENCE [LARGE SCALE GENOMIC DNA]</scope>
    <source>
        <strain evidence="3">LP51</strain>
    </source>
</reference>
<gene>
    <name evidence="2" type="ORF">SAMN05421739_104163</name>
</gene>
<dbReference type="InterPro" id="IPR030959">
    <property type="entry name" value="GWxTD_dom"/>
</dbReference>
<feature type="domain" description="GWxTD" evidence="1">
    <location>
        <begin position="201"/>
        <end position="369"/>
    </location>
</feature>
<dbReference type="Pfam" id="PF20094">
    <property type="entry name" value="GWxTD_dom"/>
    <property type="match status" value="1"/>
</dbReference>
<protein>
    <submittedName>
        <fullName evidence="2">GWxTD domain-containing protein</fullName>
    </submittedName>
</protein>
<dbReference type="AlphaFoldDB" id="A0A1I2VEH4"/>
<dbReference type="Proteomes" id="UP000198724">
    <property type="component" value="Unassembled WGS sequence"/>
</dbReference>
<dbReference type="STRING" id="1436961.SAMN05421739_104163"/>
<dbReference type="EMBL" id="FOOT01000004">
    <property type="protein sequence ID" value="SFG87745.1"/>
    <property type="molecule type" value="Genomic_DNA"/>
</dbReference>
<name>A0A1I2VEH4_9BACT</name>
<proteinExistence type="predicted"/>
<accession>A0A1I2VEH4</accession>
<keyword evidence="3" id="KW-1185">Reference proteome</keyword>
<organism evidence="2 3">
    <name type="scientific">Pontibacter chinhatensis</name>
    <dbReference type="NCBI Taxonomy" id="1436961"/>
    <lineage>
        <taxon>Bacteria</taxon>
        <taxon>Pseudomonadati</taxon>
        <taxon>Bacteroidota</taxon>
        <taxon>Cytophagia</taxon>
        <taxon>Cytophagales</taxon>
        <taxon>Hymenobacteraceae</taxon>
        <taxon>Pontibacter</taxon>
    </lineage>
</organism>
<sequence length="375" mass="42684">MPEITMQHSYYASNDSLHLLLKFEDVRQVLDVLQASSSYEYAVRTGLSDRDAVVLEDSINLPDRRLTDVEGQLHIKLSLPGRVVQEPNVLHLQLWEVLSSQERMGVEFRVPLQRAMMQKGYLLTTSAGKPLYQNYVTTSDKLLVRSYSAADSIIPVSRYELDFMPAAPPMSMTKPPVPRTLAAVGVDTLTTSDTLSLAQEGLYLFNPESSFARGVLALPGKYPYVTQAAELIPPLIYLTTAQERESLMKAQDPKAAVDAFWLEVGGNESRARELIRTYYKRVEMANKLFTAHKAGWATDRGMIYIIYGRPSSISQVGPNITWIYRDSETSPYIKFVFTKKENKFTKNYYELVRRREYEESWYSSVAKWRAGKTNL</sequence>
<evidence type="ECO:0000259" key="1">
    <source>
        <dbReference type="Pfam" id="PF20094"/>
    </source>
</evidence>
<evidence type="ECO:0000313" key="2">
    <source>
        <dbReference type="EMBL" id="SFG87745.1"/>
    </source>
</evidence>